<sequence>MRDHRPKLTQDLITDTHLKKFTQHVSEILEINTALKKILPPSMLKYCRAANVRQSQLLIEVANASLQMKLNYERIRILSELRAAGFSKLVGIEFKVNPDLYRGESIKEKKKVYKNHTLSQDAANSMLMVAAFAPPKLKQRIESLARLANKNNAND</sequence>
<evidence type="ECO:0008006" key="3">
    <source>
        <dbReference type="Google" id="ProtNLM"/>
    </source>
</evidence>
<dbReference type="Proteomes" id="UP000094070">
    <property type="component" value="Unassembled WGS sequence"/>
</dbReference>
<dbReference type="RefSeq" id="WP_017026121.1">
    <property type="nucleotide sequence ID" value="NZ_AJYK02000071.1"/>
</dbReference>
<protein>
    <recommendedName>
        <fullName evidence="3">RNA-binding protein</fullName>
    </recommendedName>
</protein>
<keyword evidence="2" id="KW-1185">Reference proteome</keyword>
<organism evidence="1 2">
    <name type="scientific">Vibrio rumoiensis 1S-45</name>
    <dbReference type="NCBI Taxonomy" id="1188252"/>
    <lineage>
        <taxon>Bacteria</taxon>
        <taxon>Pseudomonadati</taxon>
        <taxon>Pseudomonadota</taxon>
        <taxon>Gammaproteobacteria</taxon>
        <taxon>Vibrionales</taxon>
        <taxon>Vibrionaceae</taxon>
        <taxon>Vibrio</taxon>
    </lineage>
</organism>
<evidence type="ECO:0000313" key="1">
    <source>
        <dbReference type="EMBL" id="OEF24972.1"/>
    </source>
</evidence>
<dbReference type="OrthoDB" id="5767011at2"/>
<gene>
    <name evidence="1" type="ORF">A1QC_01585</name>
</gene>
<dbReference type="AlphaFoldDB" id="A0A1E5E1F4"/>
<reference evidence="1 2" key="1">
    <citation type="journal article" date="2012" name="Science">
        <title>Ecological populations of bacteria act as socially cohesive units of antibiotic production and resistance.</title>
        <authorList>
            <person name="Cordero O.X."/>
            <person name="Wildschutte H."/>
            <person name="Kirkup B."/>
            <person name="Proehl S."/>
            <person name="Ngo L."/>
            <person name="Hussain F."/>
            <person name="Le Roux F."/>
            <person name="Mincer T."/>
            <person name="Polz M.F."/>
        </authorList>
    </citation>
    <scope>NUCLEOTIDE SEQUENCE [LARGE SCALE GENOMIC DNA]</scope>
    <source>
        <strain evidence="1 2">1S-45</strain>
    </source>
</reference>
<name>A0A1E5E1F4_9VIBR</name>
<dbReference type="STRING" id="1188252.A1QC_01585"/>
<dbReference type="EMBL" id="AJYK02000071">
    <property type="protein sequence ID" value="OEF24972.1"/>
    <property type="molecule type" value="Genomic_DNA"/>
</dbReference>
<comment type="caution">
    <text evidence="1">The sequence shown here is derived from an EMBL/GenBank/DDBJ whole genome shotgun (WGS) entry which is preliminary data.</text>
</comment>
<dbReference type="Pfam" id="PF05258">
    <property type="entry name" value="DciA"/>
    <property type="match status" value="1"/>
</dbReference>
<accession>A0A1E5E1F4</accession>
<dbReference type="eggNOG" id="COG4701">
    <property type="taxonomic scope" value="Bacteria"/>
</dbReference>
<dbReference type="InterPro" id="IPR007922">
    <property type="entry name" value="DciA-like"/>
</dbReference>
<proteinExistence type="predicted"/>
<evidence type="ECO:0000313" key="2">
    <source>
        <dbReference type="Proteomes" id="UP000094070"/>
    </source>
</evidence>